<dbReference type="Gene3D" id="3.40.50.620">
    <property type="entry name" value="HUPs"/>
    <property type="match status" value="1"/>
</dbReference>
<dbReference type="WBParaSite" id="PSAMB.scaffold4754size13642.g25256.t1">
    <property type="protein sequence ID" value="PSAMB.scaffold4754size13642.g25256.t1"/>
    <property type="gene ID" value="PSAMB.scaffold4754size13642.g25256"/>
</dbReference>
<evidence type="ECO:0000256" key="3">
    <source>
        <dbReference type="ARBA" id="ARBA00022741"/>
    </source>
</evidence>
<accession>A0A914WSW5</accession>
<dbReference type="SUPFAM" id="SSF53335">
    <property type="entry name" value="S-adenosyl-L-methionine-dependent methyltransferases"/>
    <property type="match status" value="1"/>
</dbReference>
<protein>
    <recommendedName>
        <fullName evidence="7">Methionine--tRNA ligase, mitochondrial</fullName>
        <ecNumber evidence="1">6.1.1.10</ecNumber>
    </recommendedName>
    <alternativeName>
        <fullName evidence="8">Mitochondrial methionyl-tRNA synthetase</fullName>
    </alternativeName>
</protein>
<dbReference type="PRINTS" id="PR01041">
    <property type="entry name" value="TRNASYNTHMET"/>
</dbReference>
<feature type="domain" description="Methionyl/Leucyl tRNA synthetase" evidence="13">
    <location>
        <begin position="299"/>
        <end position="660"/>
    </location>
</feature>
<dbReference type="SUPFAM" id="SSF52374">
    <property type="entry name" value="Nucleotidylyl transferase"/>
    <property type="match status" value="1"/>
</dbReference>
<sequence length="819" mass="93876">MVLKYLKRLQYLALQDIAAQMARPMKGMTGAVMCGVLARRNELLEKKAAELLDIQADQKILEIGYGPGVGIQSAYERVKGGSGHIFGVERSLYMHNRARKKFALEIAEDKNIHFECADVVHMPFPNDFFDGIFHCNCYYYWPDMHRATFEIFRILKPGGKIVATLNLDRLQRSIKQGLMRYGNPDPVRYMSALEDAGFRDVSIEYFPDKQKPEYQAIFGKKRIEDTLLNAEERMAALEEEMLEWTRHQKMLKTGRPISDEEKWSDSESREKITTKSIRLWRQMRSPLYPFRIWRRYHSFVTTPIFYVNAAPHIGHLYSALLADAAHRWTKISKKNSDCPLIFSTGTDEHGVKIQNAAEAAKKNPKQFCDEISGRFRSVLIDHCGVAPTDFIRTTEQRHRVAVETVWNKLADKGYIYKDSYAGWYSVVDECFYSEKDVEEVTDANGNVVKVSKTTKSVLQWVEEENYMFRLSKLHDRLRKWLLDSDVIQPKHYLPHVLQALRPGEDLSISRDRSRLQWGIAVPNDPTQTVYVWLDALTNYLTVAGYPAKMSQWPPDCQVIGKDILKFHAIYWPAFLMALEVDVPKKLYIHAHWLIDGVKMSKSVGNVIDPVSASEVLTVEGLRYFLLRQGVPHDDGDFTFIKAINVLNAELSNNIGNLVSRGTVDKLNPRQTYPKFDKKFFESDLKELGQSLIQNLDKLNGVVTNCFDNMQVHKAVDAICSVARQGNGFFQFYKPWTMTNEMERDTVLFVTCEKQRTATELAPLVANAEILPPNSNIYSLRFAALKVLCQNYQNLIYGTNPQSAGTIRFLSEVADALTLC</sequence>
<dbReference type="PANTHER" id="PTHR43326">
    <property type="entry name" value="METHIONYL-TRNA SYNTHETASE"/>
    <property type="match status" value="1"/>
</dbReference>
<evidence type="ECO:0000313" key="15">
    <source>
        <dbReference type="WBParaSite" id="PSAMB.scaffold4754size13642.g25256.t1"/>
    </source>
</evidence>
<dbReference type="InterPro" id="IPR015413">
    <property type="entry name" value="Methionyl/Leucyl_tRNA_Synth"/>
</dbReference>
<comment type="catalytic activity">
    <reaction evidence="9">
        <text>tRNA(Met) + L-methionine + ATP = L-methionyl-tRNA(Met) + AMP + diphosphate</text>
        <dbReference type="Rhea" id="RHEA:13481"/>
        <dbReference type="Rhea" id="RHEA-COMP:9667"/>
        <dbReference type="Rhea" id="RHEA-COMP:9698"/>
        <dbReference type="ChEBI" id="CHEBI:30616"/>
        <dbReference type="ChEBI" id="CHEBI:33019"/>
        <dbReference type="ChEBI" id="CHEBI:57844"/>
        <dbReference type="ChEBI" id="CHEBI:78442"/>
        <dbReference type="ChEBI" id="CHEBI:78530"/>
        <dbReference type="ChEBI" id="CHEBI:456215"/>
        <dbReference type="EC" id="6.1.1.10"/>
    </reaction>
</comment>
<organism evidence="14 15">
    <name type="scientific">Plectus sambesii</name>
    <dbReference type="NCBI Taxonomy" id="2011161"/>
    <lineage>
        <taxon>Eukaryota</taxon>
        <taxon>Metazoa</taxon>
        <taxon>Ecdysozoa</taxon>
        <taxon>Nematoda</taxon>
        <taxon>Chromadorea</taxon>
        <taxon>Plectida</taxon>
        <taxon>Plectina</taxon>
        <taxon>Plectoidea</taxon>
        <taxon>Plectidae</taxon>
        <taxon>Plectus</taxon>
    </lineage>
</organism>
<evidence type="ECO:0000256" key="11">
    <source>
        <dbReference type="SAM" id="Coils"/>
    </source>
</evidence>
<dbReference type="Gene3D" id="3.40.50.150">
    <property type="entry name" value="Vaccinia Virus protein VP39"/>
    <property type="match status" value="1"/>
</dbReference>
<dbReference type="EC" id="6.1.1.10" evidence="1"/>
<dbReference type="Pfam" id="PF08241">
    <property type="entry name" value="Methyltransf_11"/>
    <property type="match status" value="1"/>
</dbReference>
<dbReference type="GO" id="GO:0004825">
    <property type="term" value="F:methionine-tRNA ligase activity"/>
    <property type="evidence" value="ECO:0007669"/>
    <property type="project" value="UniProtKB-EC"/>
</dbReference>
<dbReference type="InterPro" id="IPR029063">
    <property type="entry name" value="SAM-dependent_MTases_sf"/>
</dbReference>
<dbReference type="GO" id="GO:0008757">
    <property type="term" value="F:S-adenosylmethionine-dependent methyltransferase activity"/>
    <property type="evidence" value="ECO:0007669"/>
    <property type="project" value="InterPro"/>
</dbReference>
<evidence type="ECO:0000256" key="9">
    <source>
        <dbReference type="ARBA" id="ARBA00047364"/>
    </source>
</evidence>
<dbReference type="InterPro" id="IPR013216">
    <property type="entry name" value="Methyltransf_11"/>
</dbReference>
<evidence type="ECO:0000256" key="1">
    <source>
        <dbReference type="ARBA" id="ARBA00012838"/>
    </source>
</evidence>
<dbReference type="CDD" id="cd00814">
    <property type="entry name" value="MetRS_core"/>
    <property type="match status" value="1"/>
</dbReference>
<keyword evidence="3 10" id="KW-0547">Nucleotide-binding</keyword>
<dbReference type="SUPFAM" id="SSF47323">
    <property type="entry name" value="Anticodon-binding domain of a subclass of class I aminoacyl-tRNA synthetases"/>
    <property type="match status" value="1"/>
</dbReference>
<keyword evidence="5 10" id="KW-0648">Protein biosynthesis</keyword>
<dbReference type="CDD" id="cd02440">
    <property type="entry name" value="AdoMet_MTases"/>
    <property type="match status" value="1"/>
</dbReference>
<evidence type="ECO:0000259" key="13">
    <source>
        <dbReference type="Pfam" id="PF09334"/>
    </source>
</evidence>
<dbReference type="Pfam" id="PF09334">
    <property type="entry name" value="tRNA-synt_1g"/>
    <property type="match status" value="1"/>
</dbReference>
<keyword evidence="2 10" id="KW-0436">Ligase</keyword>
<evidence type="ECO:0000256" key="8">
    <source>
        <dbReference type="ARBA" id="ARBA00030331"/>
    </source>
</evidence>
<dbReference type="GO" id="GO:0005739">
    <property type="term" value="C:mitochondrion"/>
    <property type="evidence" value="ECO:0007669"/>
    <property type="project" value="UniProtKB-ARBA"/>
</dbReference>
<name>A0A914WSW5_9BILA</name>
<comment type="similarity">
    <text evidence="10">Belongs to the class-I aminoacyl-tRNA synthetase family.</text>
</comment>
<dbReference type="InterPro" id="IPR033911">
    <property type="entry name" value="MetRS_core"/>
</dbReference>
<dbReference type="InterPro" id="IPR014758">
    <property type="entry name" value="Met-tRNA_synth"/>
</dbReference>
<dbReference type="InterPro" id="IPR023457">
    <property type="entry name" value="Met-tRNA_synth_2"/>
</dbReference>
<evidence type="ECO:0000256" key="4">
    <source>
        <dbReference type="ARBA" id="ARBA00022840"/>
    </source>
</evidence>
<dbReference type="GO" id="GO:0005524">
    <property type="term" value="F:ATP binding"/>
    <property type="evidence" value="ECO:0007669"/>
    <property type="project" value="UniProtKB-KW"/>
</dbReference>
<dbReference type="Proteomes" id="UP000887566">
    <property type="component" value="Unplaced"/>
</dbReference>
<evidence type="ECO:0000313" key="14">
    <source>
        <dbReference type="Proteomes" id="UP000887566"/>
    </source>
</evidence>
<dbReference type="NCBIfam" id="TIGR00398">
    <property type="entry name" value="metG"/>
    <property type="match status" value="1"/>
</dbReference>
<evidence type="ECO:0000259" key="12">
    <source>
        <dbReference type="Pfam" id="PF08241"/>
    </source>
</evidence>
<proteinExistence type="inferred from homology"/>
<evidence type="ECO:0000256" key="5">
    <source>
        <dbReference type="ARBA" id="ARBA00022917"/>
    </source>
</evidence>
<evidence type="ECO:0000256" key="6">
    <source>
        <dbReference type="ARBA" id="ARBA00023146"/>
    </source>
</evidence>
<feature type="coiled-coil region" evidence="11">
    <location>
        <begin position="220"/>
        <end position="247"/>
    </location>
</feature>
<dbReference type="InterPro" id="IPR009080">
    <property type="entry name" value="tRNAsynth_Ia_anticodon-bd"/>
</dbReference>
<dbReference type="FunFam" id="2.170.220.10:FF:000001">
    <property type="entry name" value="methionine--tRNA ligase, mitochondrial"/>
    <property type="match status" value="1"/>
</dbReference>
<feature type="domain" description="Methyltransferase type 11" evidence="12">
    <location>
        <begin position="61"/>
        <end position="162"/>
    </location>
</feature>
<dbReference type="PANTHER" id="PTHR43326:SF1">
    <property type="entry name" value="METHIONINE--TRNA LIGASE, MITOCHONDRIAL"/>
    <property type="match status" value="1"/>
</dbReference>
<dbReference type="Gene3D" id="1.10.730.10">
    <property type="entry name" value="Isoleucyl-tRNA Synthetase, Domain 1"/>
    <property type="match status" value="1"/>
</dbReference>
<dbReference type="AlphaFoldDB" id="A0A914WSW5"/>
<dbReference type="InterPro" id="IPR014729">
    <property type="entry name" value="Rossmann-like_a/b/a_fold"/>
</dbReference>
<evidence type="ECO:0000256" key="2">
    <source>
        <dbReference type="ARBA" id="ARBA00022598"/>
    </source>
</evidence>
<evidence type="ECO:0000256" key="10">
    <source>
        <dbReference type="RuleBase" id="RU363039"/>
    </source>
</evidence>
<keyword evidence="14" id="KW-1185">Reference proteome</keyword>
<dbReference type="Gene3D" id="2.170.220.10">
    <property type="match status" value="1"/>
</dbReference>
<evidence type="ECO:0000256" key="7">
    <source>
        <dbReference type="ARBA" id="ARBA00026124"/>
    </source>
</evidence>
<keyword evidence="6 10" id="KW-0030">Aminoacyl-tRNA synthetase</keyword>
<keyword evidence="4 10" id="KW-0067">ATP-binding</keyword>
<keyword evidence="11" id="KW-0175">Coiled coil</keyword>
<reference evidence="15" key="1">
    <citation type="submission" date="2022-11" db="UniProtKB">
        <authorList>
            <consortium name="WormBaseParasite"/>
        </authorList>
    </citation>
    <scope>IDENTIFICATION</scope>
</reference>
<dbReference type="GO" id="GO:0006431">
    <property type="term" value="P:methionyl-tRNA aminoacylation"/>
    <property type="evidence" value="ECO:0007669"/>
    <property type="project" value="InterPro"/>
</dbReference>